<dbReference type="EMBL" id="MG428990">
    <property type="protein sequence ID" value="AUG87885.1"/>
    <property type="molecule type" value="Genomic_DNA"/>
</dbReference>
<proteinExistence type="predicted"/>
<evidence type="ECO:0000256" key="1">
    <source>
        <dbReference type="SAM" id="Phobius"/>
    </source>
</evidence>
<keyword evidence="1" id="KW-0472">Membrane</keyword>
<reference evidence="3" key="1">
    <citation type="submission" date="2017-11" db="EMBL/GenBank/DDBJ databases">
        <title>Complete Genome of Klebsiella pneumoniae Myophage Menlow.</title>
        <authorList>
            <person name="Newkirk H.N."/>
            <person name="Lessor L."/>
            <person name="Liu M."/>
        </authorList>
    </citation>
    <scope>NUCLEOTIDE SEQUENCE [LARGE SCALE GENOMIC DNA]</scope>
</reference>
<keyword evidence="3" id="KW-1185">Reference proteome</keyword>
<organism evidence="2 3">
    <name type="scientific">Klebsiella phage Menlow</name>
    <dbReference type="NCBI Taxonomy" id="2054273"/>
    <lineage>
        <taxon>Viruses</taxon>
        <taxon>Duplodnaviria</taxon>
        <taxon>Heunggongvirae</taxon>
        <taxon>Uroviricota</taxon>
        <taxon>Caudoviricetes</taxon>
        <taxon>Pantevenvirales</taxon>
        <taxon>Ackermannviridae</taxon>
        <taxon>Taipeivirus</taxon>
        <taxon>Taipeivirus menlow</taxon>
    </lineage>
</organism>
<name>A0A2H5BNL7_9CAUD</name>
<feature type="transmembrane region" description="Helical" evidence="1">
    <location>
        <begin position="37"/>
        <end position="57"/>
    </location>
</feature>
<sequence length="85" mass="9959">MDTLFTLMCTMTFALSLVISSLCALLVWIAFPDVAKYKIFMFLAIIVMSFILTIHYAKQDYNPDKRYSSLAERYHGFEFKDITRK</sequence>
<keyword evidence="1" id="KW-0812">Transmembrane</keyword>
<evidence type="ECO:0000313" key="3">
    <source>
        <dbReference type="Proteomes" id="UP000241701"/>
    </source>
</evidence>
<evidence type="ECO:0000313" key="2">
    <source>
        <dbReference type="EMBL" id="AUG87885.1"/>
    </source>
</evidence>
<accession>A0A2H5BNL7</accession>
<gene>
    <name evidence="2" type="ORF">CPT_Menlow_184</name>
</gene>
<protein>
    <submittedName>
        <fullName evidence="2">Uncharacterized protein</fullName>
    </submittedName>
</protein>
<keyword evidence="1" id="KW-1133">Transmembrane helix</keyword>
<feature type="transmembrane region" description="Helical" evidence="1">
    <location>
        <begin position="12"/>
        <end position="31"/>
    </location>
</feature>
<dbReference type="Proteomes" id="UP000241701">
    <property type="component" value="Segment"/>
</dbReference>